<proteinExistence type="predicted"/>
<keyword evidence="3" id="KW-1185">Reference proteome</keyword>
<sequence>MASSSRINLVTGVRLKYSIPQLLNLNNYTVAPACIAAIKGLGLLRRPRYSSRRKFVYHHSGCSASEIPFIWTDVARLSQQYRNVSKMAITARLHNAKLDRTDKSLEAYINFALWTNGSTFTVVEVEDDSSLVQPHRTDVAQPDPEHSPPTSIAKRDDDV</sequence>
<accession>A0A7J6CDE5</accession>
<dbReference type="EMBL" id="JAAMOB010000014">
    <property type="protein sequence ID" value="KAF4105230.1"/>
    <property type="molecule type" value="Genomic_DNA"/>
</dbReference>
<evidence type="ECO:0000313" key="3">
    <source>
        <dbReference type="Proteomes" id="UP000579812"/>
    </source>
</evidence>
<dbReference type="AlphaFoldDB" id="A0A7J6CDE5"/>
<reference evidence="2 3" key="1">
    <citation type="submission" date="2020-04" db="EMBL/GenBank/DDBJ databases">
        <title>Chromosome-level genome assembly of a cyprinid fish Onychostoma macrolepis by integration of Nanopore Sequencing, Bionano and Hi-C technology.</title>
        <authorList>
            <person name="Wang D."/>
        </authorList>
    </citation>
    <scope>NUCLEOTIDE SEQUENCE [LARGE SCALE GENOMIC DNA]</scope>
    <source>
        <strain evidence="2">SWU-2019</strain>
        <tissue evidence="2">Muscle</tissue>
    </source>
</reference>
<feature type="compositionally biased region" description="Basic and acidic residues" evidence="1">
    <location>
        <begin position="135"/>
        <end position="146"/>
    </location>
</feature>
<dbReference type="Proteomes" id="UP000579812">
    <property type="component" value="Unassembled WGS sequence"/>
</dbReference>
<evidence type="ECO:0000256" key="1">
    <source>
        <dbReference type="SAM" id="MobiDB-lite"/>
    </source>
</evidence>
<evidence type="ECO:0000313" key="2">
    <source>
        <dbReference type="EMBL" id="KAF4105230.1"/>
    </source>
</evidence>
<feature type="region of interest" description="Disordered" evidence="1">
    <location>
        <begin position="131"/>
        <end position="159"/>
    </location>
</feature>
<protein>
    <submittedName>
        <fullName evidence="2">Uncharacterized protein</fullName>
    </submittedName>
</protein>
<name>A0A7J6CDE5_9TELE</name>
<comment type="caution">
    <text evidence="2">The sequence shown here is derived from an EMBL/GenBank/DDBJ whole genome shotgun (WGS) entry which is preliminary data.</text>
</comment>
<organism evidence="2 3">
    <name type="scientific">Onychostoma macrolepis</name>
    <dbReference type="NCBI Taxonomy" id="369639"/>
    <lineage>
        <taxon>Eukaryota</taxon>
        <taxon>Metazoa</taxon>
        <taxon>Chordata</taxon>
        <taxon>Craniata</taxon>
        <taxon>Vertebrata</taxon>
        <taxon>Euteleostomi</taxon>
        <taxon>Actinopterygii</taxon>
        <taxon>Neopterygii</taxon>
        <taxon>Teleostei</taxon>
        <taxon>Ostariophysi</taxon>
        <taxon>Cypriniformes</taxon>
        <taxon>Cyprinidae</taxon>
        <taxon>Acrossocheilinae</taxon>
        <taxon>Onychostoma</taxon>
    </lineage>
</organism>
<gene>
    <name evidence="2" type="ORF">G5714_014561</name>
</gene>